<organism evidence="1 2">
    <name type="scientific">Centaurea solstitialis</name>
    <name type="common">yellow star-thistle</name>
    <dbReference type="NCBI Taxonomy" id="347529"/>
    <lineage>
        <taxon>Eukaryota</taxon>
        <taxon>Viridiplantae</taxon>
        <taxon>Streptophyta</taxon>
        <taxon>Embryophyta</taxon>
        <taxon>Tracheophyta</taxon>
        <taxon>Spermatophyta</taxon>
        <taxon>Magnoliopsida</taxon>
        <taxon>eudicotyledons</taxon>
        <taxon>Gunneridae</taxon>
        <taxon>Pentapetalae</taxon>
        <taxon>asterids</taxon>
        <taxon>campanulids</taxon>
        <taxon>Asterales</taxon>
        <taxon>Asteraceae</taxon>
        <taxon>Carduoideae</taxon>
        <taxon>Cardueae</taxon>
        <taxon>Centaureinae</taxon>
        <taxon>Centaurea</taxon>
    </lineage>
</organism>
<dbReference type="AlphaFoldDB" id="A0AA38WBK9"/>
<sequence>MSPALGWLRCARASDGVMVDMAWRQADYHCPPLRKSEIEYYAMLVGVHHYNGHVLSNNSFDRNRHHQEVDHYKQDSRGSYDLDINTQQYRWTVTI</sequence>
<comment type="caution">
    <text evidence="1">The sequence shown here is derived from an EMBL/GenBank/DDBJ whole genome shotgun (WGS) entry which is preliminary data.</text>
</comment>
<dbReference type="Proteomes" id="UP001172457">
    <property type="component" value="Chromosome 7"/>
</dbReference>
<protein>
    <submittedName>
        <fullName evidence="1">Uncharacterized protein</fullName>
    </submittedName>
</protein>
<evidence type="ECO:0000313" key="2">
    <source>
        <dbReference type="Proteomes" id="UP001172457"/>
    </source>
</evidence>
<gene>
    <name evidence="1" type="ORF">OSB04_028852</name>
</gene>
<dbReference type="EMBL" id="JARYMX010000007">
    <property type="protein sequence ID" value="KAJ9542346.1"/>
    <property type="molecule type" value="Genomic_DNA"/>
</dbReference>
<accession>A0AA38WBK9</accession>
<name>A0AA38WBK9_9ASTR</name>
<reference evidence="1" key="1">
    <citation type="submission" date="2023-03" db="EMBL/GenBank/DDBJ databases">
        <title>Chromosome-scale reference genome and RAD-based genetic map of yellow starthistle (Centaurea solstitialis) reveal putative structural variation and QTLs associated with invader traits.</title>
        <authorList>
            <person name="Reatini B."/>
            <person name="Cang F.A."/>
            <person name="Jiang Q."/>
            <person name="Mckibben M.T.W."/>
            <person name="Barker M.S."/>
            <person name="Rieseberg L.H."/>
            <person name="Dlugosch K.M."/>
        </authorList>
    </citation>
    <scope>NUCLEOTIDE SEQUENCE</scope>
    <source>
        <strain evidence="1">CAN-66</strain>
        <tissue evidence="1">Leaf</tissue>
    </source>
</reference>
<keyword evidence="2" id="KW-1185">Reference proteome</keyword>
<evidence type="ECO:0000313" key="1">
    <source>
        <dbReference type="EMBL" id="KAJ9542346.1"/>
    </source>
</evidence>
<proteinExistence type="predicted"/>